<protein>
    <submittedName>
        <fullName evidence="7">AcrR family transcriptional regulator</fullName>
    </submittedName>
</protein>
<dbReference type="SUPFAM" id="SSF46689">
    <property type="entry name" value="Homeodomain-like"/>
    <property type="match status" value="1"/>
</dbReference>
<dbReference type="GO" id="GO:0003700">
    <property type="term" value="F:DNA-binding transcription factor activity"/>
    <property type="evidence" value="ECO:0007669"/>
    <property type="project" value="TreeGrafter"/>
</dbReference>
<evidence type="ECO:0000256" key="2">
    <source>
        <dbReference type="ARBA" id="ARBA00023125"/>
    </source>
</evidence>
<dbReference type="RefSeq" id="WP_184393898.1">
    <property type="nucleotide sequence ID" value="NZ_BAAAJD010000065.1"/>
</dbReference>
<evidence type="ECO:0000256" key="4">
    <source>
        <dbReference type="PROSITE-ProRule" id="PRU00335"/>
    </source>
</evidence>
<keyword evidence="8" id="KW-1185">Reference proteome</keyword>
<sequence>MSASAEGLRADARRNRTAILRAARRAVAAEGTSVSLALIARAAGVGAGTVHRHFPTKEGLLEAVLADRLDELVARAERRRDLTDPGGAFFALLTDVIESAGERGPLCDALRPDAGWPRTVLSAAVLRFEEALRDQLSAAQRSGAVRADVTAGEVRALIIGCVAMRASGSGGERMARAALRVLRAEGAPAGDVAAGGAPNRDAAPAPPEIRDGAGPDGWCRMCGAALEVRRVGRPARYCGPACRKRAQRRRDRDGARAV</sequence>
<dbReference type="PRINTS" id="PR00455">
    <property type="entry name" value="HTHTETR"/>
</dbReference>
<dbReference type="GO" id="GO:0000976">
    <property type="term" value="F:transcription cis-regulatory region binding"/>
    <property type="evidence" value="ECO:0007669"/>
    <property type="project" value="TreeGrafter"/>
</dbReference>
<dbReference type="InterPro" id="IPR050109">
    <property type="entry name" value="HTH-type_TetR-like_transc_reg"/>
</dbReference>
<keyword evidence="1" id="KW-0805">Transcription regulation</keyword>
<name>A0A7W8VEY0_9ACTN</name>
<keyword evidence="3" id="KW-0804">Transcription</keyword>
<accession>A0A7W8VEY0</accession>
<dbReference type="InterPro" id="IPR001647">
    <property type="entry name" value="HTH_TetR"/>
</dbReference>
<dbReference type="PANTHER" id="PTHR30055">
    <property type="entry name" value="HTH-TYPE TRANSCRIPTIONAL REGULATOR RUTR"/>
    <property type="match status" value="1"/>
</dbReference>
<feature type="domain" description="HTH tetR-type" evidence="6">
    <location>
        <begin position="13"/>
        <end position="72"/>
    </location>
</feature>
<dbReference type="AlphaFoldDB" id="A0A7W8VEY0"/>
<dbReference type="Pfam" id="PF21597">
    <property type="entry name" value="TetR_C_43"/>
    <property type="match status" value="1"/>
</dbReference>
<dbReference type="Proteomes" id="UP000572635">
    <property type="component" value="Unassembled WGS sequence"/>
</dbReference>
<gene>
    <name evidence="7" type="ORF">HDA36_003896</name>
</gene>
<evidence type="ECO:0000256" key="3">
    <source>
        <dbReference type="ARBA" id="ARBA00023163"/>
    </source>
</evidence>
<evidence type="ECO:0000256" key="5">
    <source>
        <dbReference type="SAM" id="MobiDB-lite"/>
    </source>
</evidence>
<keyword evidence="2 4" id="KW-0238">DNA-binding</keyword>
<dbReference type="InterPro" id="IPR049445">
    <property type="entry name" value="TetR_SbtR-like_C"/>
</dbReference>
<reference evidence="7 8" key="1">
    <citation type="submission" date="2020-08" db="EMBL/GenBank/DDBJ databases">
        <title>Sequencing the genomes of 1000 actinobacteria strains.</title>
        <authorList>
            <person name="Klenk H.-P."/>
        </authorList>
    </citation>
    <scope>NUCLEOTIDE SEQUENCE [LARGE SCALE GENOMIC DNA]</scope>
    <source>
        <strain evidence="7 8">DSM 44551</strain>
    </source>
</reference>
<dbReference type="PANTHER" id="PTHR30055:SF234">
    <property type="entry name" value="HTH-TYPE TRANSCRIPTIONAL REGULATOR BETI"/>
    <property type="match status" value="1"/>
</dbReference>
<dbReference type="InterPro" id="IPR009057">
    <property type="entry name" value="Homeodomain-like_sf"/>
</dbReference>
<dbReference type="PROSITE" id="PS50977">
    <property type="entry name" value="HTH_TETR_2"/>
    <property type="match status" value="1"/>
</dbReference>
<comment type="caution">
    <text evidence="7">The sequence shown here is derived from an EMBL/GenBank/DDBJ whole genome shotgun (WGS) entry which is preliminary data.</text>
</comment>
<dbReference type="EMBL" id="JACHDB010000001">
    <property type="protein sequence ID" value="MBB5433812.1"/>
    <property type="molecule type" value="Genomic_DNA"/>
</dbReference>
<organism evidence="7 8">
    <name type="scientific">Nocardiopsis composta</name>
    <dbReference type="NCBI Taxonomy" id="157465"/>
    <lineage>
        <taxon>Bacteria</taxon>
        <taxon>Bacillati</taxon>
        <taxon>Actinomycetota</taxon>
        <taxon>Actinomycetes</taxon>
        <taxon>Streptosporangiales</taxon>
        <taxon>Nocardiopsidaceae</taxon>
        <taxon>Nocardiopsis</taxon>
    </lineage>
</organism>
<evidence type="ECO:0000256" key="1">
    <source>
        <dbReference type="ARBA" id="ARBA00023015"/>
    </source>
</evidence>
<evidence type="ECO:0000259" key="6">
    <source>
        <dbReference type="PROSITE" id="PS50977"/>
    </source>
</evidence>
<feature type="region of interest" description="Disordered" evidence="5">
    <location>
        <begin position="190"/>
        <end position="210"/>
    </location>
</feature>
<feature type="DNA-binding region" description="H-T-H motif" evidence="4">
    <location>
        <begin position="35"/>
        <end position="54"/>
    </location>
</feature>
<dbReference type="Pfam" id="PF00440">
    <property type="entry name" value="TetR_N"/>
    <property type="match status" value="1"/>
</dbReference>
<dbReference type="Gene3D" id="1.10.357.10">
    <property type="entry name" value="Tetracycline Repressor, domain 2"/>
    <property type="match status" value="1"/>
</dbReference>
<evidence type="ECO:0000313" key="8">
    <source>
        <dbReference type="Proteomes" id="UP000572635"/>
    </source>
</evidence>
<evidence type="ECO:0000313" key="7">
    <source>
        <dbReference type="EMBL" id="MBB5433812.1"/>
    </source>
</evidence>
<proteinExistence type="predicted"/>